<reference evidence="3 4" key="1">
    <citation type="submission" date="2007-10" db="EMBL/GenBank/DDBJ databases">
        <title>Complete sequence of Shewanella pealeana ATCC 700345.</title>
        <authorList>
            <consortium name="US DOE Joint Genome Institute"/>
            <person name="Copeland A."/>
            <person name="Lucas S."/>
            <person name="Lapidus A."/>
            <person name="Barry K."/>
            <person name="Glavina del Rio T."/>
            <person name="Dalin E."/>
            <person name="Tice H."/>
            <person name="Pitluck S."/>
            <person name="Chertkov O."/>
            <person name="Brettin T."/>
            <person name="Bruce D."/>
            <person name="Detter J.C."/>
            <person name="Han C."/>
            <person name="Schmutz J."/>
            <person name="Larimer F."/>
            <person name="Land M."/>
            <person name="Hauser L."/>
            <person name="Kyrpides N."/>
            <person name="Kim E."/>
            <person name="Zhao J.-S.Z."/>
            <person name="Manno D."/>
            <person name="Hawari J."/>
            <person name="Richardson P."/>
        </authorList>
    </citation>
    <scope>NUCLEOTIDE SEQUENCE [LARGE SCALE GENOMIC DNA]</scope>
    <source>
        <strain evidence="4">ATCC 700345 / ANG-SQ1</strain>
    </source>
</reference>
<dbReference type="EMBL" id="CP000851">
    <property type="protein sequence ID" value="ABV89361.1"/>
    <property type="molecule type" value="Genomic_DNA"/>
</dbReference>
<sequence length="79" mass="8297">MWLALLTLSSMGCSSSSVANAGCDFVSGAHGNEQQREQRESIGGSSAASTQNNKDVEVGILSAIFGVFARQINDDEECL</sequence>
<name>A8H9X4_SHEPA</name>
<evidence type="ECO:0000256" key="1">
    <source>
        <dbReference type="SAM" id="MobiDB-lite"/>
    </source>
</evidence>
<feature type="chain" id="PRO_5002722604" description="Lipoprotein" evidence="2">
    <location>
        <begin position="22"/>
        <end position="79"/>
    </location>
</feature>
<organism evidence="3 4">
    <name type="scientific">Shewanella pealeana (strain ATCC 700345 / ANG-SQ1)</name>
    <dbReference type="NCBI Taxonomy" id="398579"/>
    <lineage>
        <taxon>Bacteria</taxon>
        <taxon>Pseudomonadati</taxon>
        <taxon>Pseudomonadota</taxon>
        <taxon>Gammaproteobacteria</taxon>
        <taxon>Alteromonadales</taxon>
        <taxon>Shewanellaceae</taxon>
        <taxon>Shewanella</taxon>
    </lineage>
</organism>
<dbReference type="KEGG" id="spl:Spea_4051"/>
<dbReference type="HOGENOM" id="CLU_2510849_0_0_6"/>
<protein>
    <recommendedName>
        <fullName evidence="5">Lipoprotein</fullName>
    </recommendedName>
</protein>
<feature type="signal peptide" evidence="2">
    <location>
        <begin position="1"/>
        <end position="21"/>
    </location>
</feature>
<keyword evidence="2" id="KW-0732">Signal</keyword>
<dbReference type="eggNOG" id="ENOG5032BIV">
    <property type="taxonomic scope" value="Bacteria"/>
</dbReference>
<evidence type="ECO:0000313" key="3">
    <source>
        <dbReference type="EMBL" id="ABV89361.1"/>
    </source>
</evidence>
<evidence type="ECO:0008006" key="5">
    <source>
        <dbReference type="Google" id="ProtNLM"/>
    </source>
</evidence>
<dbReference type="Proteomes" id="UP000002608">
    <property type="component" value="Chromosome"/>
</dbReference>
<accession>A8H9X4</accession>
<keyword evidence="4" id="KW-1185">Reference proteome</keyword>
<evidence type="ECO:0000313" key="4">
    <source>
        <dbReference type="Proteomes" id="UP000002608"/>
    </source>
</evidence>
<dbReference type="AlphaFoldDB" id="A8H9X4"/>
<gene>
    <name evidence="3" type="ordered locus">Spea_4051</name>
</gene>
<feature type="region of interest" description="Disordered" evidence="1">
    <location>
        <begin position="30"/>
        <end position="50"/>
    </location>
</feature>
<proteinExistence type="predicted"/>
<evidence type="ECO:0000256" key="2">
    <source>
        <dbReference type="SAM" id="SignalP"/>
    </source>
</evidence>